<feature type="region of interest" description="Disordered" evidence="14">
    <location>
        <begin position="2347"/>
        <end position="2367"/>
    </location>
</feature>
<evidence type="ECO:0000256" key="4">
    <source>
        <dbReference type="ARBA" id="ARBA00022692"/>
    </source>
</evidence>
<keyword evidence="6 13" id="KW-0067">ATP-binding</keyword>
<dbReference type="GO" id="GO:0005886">
    <property type="term" value="C:plasma membrane"/>
    <property type="evidence" value="ECO:0007669"/>
    <property type="project" value="TreeGrafter"/>
</dbReference>
<comment type="subcellular location">
    <subcellularLocation>
        <location evidence="1">Membrane</location>
        <topology evidence="1">Multi-pass membrane protein</topology>
    </subcellularLocation>
</comment>
<feature type="transmembrane region" description="Helical" evidence="15">
    <location>
        <begin position="2252"/>
        <end position="2276"/>
    </location>
</feature>
<feature type="compositionally biased region" description="Acidic residues" evidence="14">
    <location>
        <begin position="2352"/>
        <end position="2361"/>
    </location>
</feature>
<dbReference type="InterPro" id="IPR036028">
    <property type="entry name" value="SH3-like_dom_sf"/>
</dbReference>
<feature type="domain" description="G-protein coupled receptors family 3 profile" evidence="16">
    <location>
        <begin position="2048"/>
        <end position="2304"/>
    </location>
</feature>
<dbReference type="GO" id="GO:0007015">
    <property type="term" value="P:actin filament organization"/>
    <property type="evidence" value="ECO:0007669"/>
    <property type="project" value="TreeGrafter"/>
</dbReference>
<dbReference type="InterPro" id="IPR036961">
    <property type="entry name" value="Kinesin_motor_dom_sf"/>
</dbReference>
<keyword evidence="3" id="KW-0728">SH3 domain</keyword>
<dbReference type="GO" id="GO:0005902">
    <property type="term" value="C:microvillus"/>
    <property type="evidence" value="ECO:0007669"/>
    <property type="project" value="TreeGrafter"/>
</dbReference>
<dbReference type="GO" id="GO:0009888">
    <property type="term" value="P:tissue development"/>
    <property type="evidence" value="ECO:0007669"/>
    <property type="project" value="UniProtKB-ARBA"/>
</dbReference>
<dbReference type="Gene3D" id="1.20.5.4820">
    <property type="match status" value="1"/>
</dbReference>
<keyword evidence="9 15" id="KW-0472">Membrane</keyword>
<proteinExistence type="inferred from homology"/>
<evidence type="ECO:0000256" key="13">
    <source>
        <dbReference type="PROSITE-ProRule" id="PRU00782"/>
    </source>
</evidence>
<dbReference type="PROSITE" id="PS51757">
    <property type="entry name" value="TH1"/>
    <property type="match status" value="1"/>
</dbReference>
<dbReference type="Pfam" id="PF00063">
    <property type="entry name" value="Myosin_head"/>
    <property type="match status" value="1"/>
</dbReference>
<dbReference type="PROSITE" id="PS51456">
    <property type="entry name" value="MYOSIN_MOTOR"/>
    <property type="match status" value="1"/>
</dbReference>
<evidence type="ECO:0000259" key="16">
    <source>
        <dbReference type="PROSITE" id="PS50259"/>
    </source>
</evidence>
<dbReference type="PROSITE" id="PS50259">
    <property type="entry name" value="G_PROTEIN_RECEP_F3_4"/>
    <property type="match status" value="1"/>
</dbReference>
<dbReference type="Gene3D" id="3.40.850.10">
    <property type="entry name" value="Kinesin motor domain"/>
    <property type="match status" value="1"/>
</dbReference>
<feature type="transmembrane region" description="Helical" evidence="15">
    <location>
        <begin position="2210"/>
        <end position="2231"/>
    </location>
</feature>
<evidence type="ECO:0000256" key="7">
    <source>
        <dbReference type="ARBA" id="ARBA00022989"/>
    </source>
</evidence>
<keyword evidence="7 15" id="KW-1133">Transmembrane helix</keyword>
<evidence type="ECO:0000259" key="18">
    <source>
        <dbReference type="PROSITE" id="PS51757"/>
    </source>
</evidence>
<evidence type="ECO:0000256" key="9">
    <source>
        <dbReference type="ARBA" id="ARBA00023136"/>
    </source>
</evidence>
<dbReference type="FunFam" id="1.10.10.820:FF:000001">
    <property type="entry name" value="Myosin heavy chain"/>
    <property type="match status" value="1"/>
</dbReference>
<name>A0A7R9IXY2_TIMCA</name>
<comment type="similarity">
    <text evidence="2 13">Belongs to the TRAFAC class myosin-kinesin ATPase superfamily. Myosin family.</text>
</comment>
<gene>
    <name evidence="19" type="ORF">TCMB3V08_LOCUS1559</name>
</gene>
<feature type="domain" description="Myosin motor" evidence="17">
    <location>
        <begin position="2457"/>
        <end position="3129"/>
    </location>
</feature>
<keyword evidence="12 13" id="KW-0009">Actin-binding</keyword>
<feature type="compositionally biased region" description="Basic and acidic residues" evidence="14">
    <location>
        <begin position="1551"/>
        <end position="1561"/>
    </location>
</feature>
<feature type="transmembrane region" description="Helical" evidence="15">
    <location>
        <begin position="2087"/>
        <end position="2108"/>
    </location>
</feature>
<dbReference type="GO" id="GO:0000146">
    <property type="term" value="F:microfilament motor activity"/>
    <property type="evidence" value="ECO:0007669"/>
    <property type="project" value="TreeGrafter"/>
</dbReference>
<dbReference type="PROSITE" id="PS00675">
    <property type="entry name" value="SIGMA54_INTERACT_1"/>
    <property type="match status" value="1"/>
</dbReference>
<dbReference type="InterPro" id="IPR025662">
    <property type="entry name" value="Sigma_54_int_dom_ATP-bd_1"/>
</dbReference>
<feature type="region of interest" description="Actin-binding" evidence="13">
    <location>
        <begin position="3006"/>
        <end position="3028"/>
    </location>
</feature>
<evidence type="ECO:0000259" key="17">
    <source>
        <dbReference type="PROSITE" id="PS51456"/>
    </source>
</evidence>
<dbReference type="PANTHER" id="PTHR13140">
    <property type="entry name" value="MYOSIN"/>
    <property type="match status" value="1"/>
</dbReference>
<dbReference type="InterPro" id="IPR036072">
    <property type="entry name" value="MYSc_Myo1"/>
</dbReference>
<dbReference type="Gene3D" id="1.20.58.530">
    <property type="match status" value="1"/>
</dbReference>
<dbReference type="FunFam" id="3.40.850.10:FF:000101">
    <property type="entry name" value="Slow myosin heavy chain 2"/>
    <property type="match status" value="1"/>
</dbReference>
<feature type="domain" description="TH1" evidence="18">
    <location>
        <begin position="3167"/>
        <end position="3358"/>
    </location>
</feature>
<evidence type="ECO:0000256" key="10">
    <source>
        <dbReference type="ARBA" id="ARBA00023175"/>
    </source>
</evidence>
<dbReference type="SMART" id="SM00242">
    <property type="entry name" value="MYSc"/>
    <property type="match status" value="1"/>
</dbReference>
<evidence type="ECO:0000256" key="2">
    <source>
        <dbReference type="ARBA" id="ARBA00008314"/>
    </source>
</evidence>
<dbReference type="PRINTS" id="PR00193">
    <property type="entry name" value="MYOSINHEAVY"/>
</dbReference>
<dbReference type="EMBL" id="OE179437">
    <property type="protein sequence ID" value="CAD7568804.1"/>
    <property type="molecule type" value="Genomic_DNA"/>
</dbReference>
<evidence type="ECO:0000256" key="14">
    <source>
        <dbReference type="SAM" id="MobiDB-lite"/>
    </source>
</evidence>
<keyword evidence="4 15" id="KW-0812">Transmembrane</keyword>
<dbReference type="SUPFAM" id="SSF50044">
    <property type="entry name" value="SH3-domain"/>
    <property type="match status" value="1"/>
</dbReference>
<evidence type="ECO:0000256" key="1">
    <source>
        <dbReference type="ARBA" id="ARBA00004141"/>
    </source>
</evidence>
<dbReference type="GO" id="GO:0016459">
    <property type="term" value="C:myosin complex"/>
    <property type="evidence" value="ECO:0007669"/>
    <property type="project" value="UniProtKB-KW"/>
</dbReference>
<dbReference type="InterPro" id="IPR001828">
    <property type="entry name" value="ANF_lig-bd_rcpt"/>
</dbReference>
<feature type="region of interest" description="Disordered" evidence="14">
    <location>
        <begin position="2380"/>
        <end position="2408"/>
    </location>
</feature>
<evidence type="ECO:0000256" key="6">
    <source>
        <dbReference type="ARBA" id="ARBA00022840"/>
    </source>
</evidence>
<dbReference type="Pfam" id="PF00003">
    <property type="entry name" value="7tm_3"/>
    <property type="match status" value="1"/>
</dbReference>
<feature type="region of interest" description="Disordered" evidence="14">
    <location>
        <begin position="1551"/>
        <end position="1570"/>
    </location>
</feature>
<dbReference type="Gene3D" id="1.10.10.820">
    <property type="match status" value="1"/>
</dbReference>
<dbReference type="InterPro" id="IPR027417">
    <property type="entry name" value="P-loop_NTPase"/>
</dbReference>
<dbReference type="GO" id="GO:0005524">
    <property type="term" value="F:ATP binding"/>
    <property type="evidence" value="ECO:0007669"/>
    <property type="project" value="UniProtKB-UniRule"/>
</dbReference>
<dbReference type="GO" id="GO:0005938">
    <property type="term" value="C:cell cortex"/>
    <property type="evidence" value="ECO:0007669"/>
    <property type="project" value="UniProtKB-ARBA"/>
</dbReference>
<feature type="transmembrane region" description="Helical" evidence="15">
    <location>
        <begin position="2048"/>
        <end position="2075"/>
    </location>
</feature>
<sequence>MIRPSPYTKCNVMRHLASKQIVESQMLLRLGGVTLDRRYAAYFKRRNADAIISIQDPTLRNIGWKRASNHNPSEVKDLAHGGDRARVNSLKRARGDTMYLGDGNGTCYPRERRVVIELRAAMRPIELRPTDIRVEGEWETFYEKTLDYARQYLNPNISVTGKPESGDLNRFLKVCCIIVNSLPRRFWVMKVLWCVAGGILQVRERGEGLFDCGAVTRDGVVMVEALRWITSILNQERVTSFLPNITIGLRLFDTCGRFRSAVDQLENFLPSLREEAVLPHVALSQQFGLIDGVGLMRDEEVQITLANHNMPISIMDSEVLLISAEDRAKALATLVEKLEWSRVHIVHGDDYYISESKQYLEDEDKWLHEFLKNKKPCKKYNTLNSSNTKDFTCNDDERSLKLQDDLETAIRTEGVISASEAILSLAESLKQAWDSMCTNTTDDFCPELLNMTHREFIMMFSQHNKHELLEKNFTANPVPVCGIDTDQCSQCNINKQSRTDSSRHFSHADTYQVLQPSTKISHQHQQSLYHVLLHSPQNLYVAVILPVHKTLDKENIIQCGGDKELNLNSVRQLEAFLWALERANTRLPGVQLGALLVDTCNSHVHTMSLVSGLHQHAQGLNGYQVLAAVNGLSLADAMMANDILSAMNITSVATSQAAAIAELSSGGNPFILQVEMPLSALVDSVVSVLRHLGWTYVSAVHSSASQHFSAGYHLFKEGAARAGICLALQETIVTRNKSMATDGNDDSASQLVTRLMGARAEGARAVVLWTNEGDTHTLMTAIGAALAHGSLRREDLFWLLVSPDGDAVSVFSQYGKVLGGALTFNPQQKFIPEFLHHLKKLQQHRTSHETNRNPWLFKYYQQLEQCTSSECKIKEEASNHDDFNMVQAVNSIAAAVDSTADELCPKSKTQQEGLCLDQHSRSEIQKALNWNIRQSVAEKADGIVGESFRFTHTGMGNIPVEIYNFRRKLHDMSHSLGEIYFEKVSFNKEYNSKSIDTIVSYRDIGDEILVATLTSQCGSCKSLPQCKDHVSGLRDSVMVAAPNKGKQDVLLYIVAALGVHEGSRNPLECGAEVNKEGLEQMEAFLWAIDQMNHNNSNINLTAVVLDTCGSAVKAARDVSRFLEHQYSGQNSQSGGHTIAFIAGGTTHHVESIMESVGYLNVPLLAPQARGPPAHRKKFAPYPLQLSPSNKAQAQAIISILENLRWMCYSVIYQQDGIEYENIFQILEKMSPQFNLTISSGIGIPVGSANVTVHVRRALANLHKSSSKVVILLLPPERTDLLFRTTHALEDEGLLTPHDLTWVVLSGSEKILEAYSESTLGALILRPKAGGVTGFENYFRNLKTELNMRNPWFGEFWSSVFHCRGAACKNKLYQDLHSYSFEHNPVVVNTINSVLAISHALETVKREICTESELKFGLCSNMKDISRIRRRLSEVTPNMAFVGEGLNAVAFSNSGENSHSDVEVLNLQKVSNGGIKWVSVGNITVSGSVQLNLSLVRAYLTKHRNETSLQHVTYECEVDKATTDNSTFEIHTMEVKGLGQTRHIDQLRKRYERTPQPEDASERPSSQVKSARYSVKDLVTHQRAGPLQQPILTPLARGDHEQQPVENPQPQEQQPTALIDNTDQQPATPESWPLLRPRRQLRTSVYLRDYIPSSSKLTLLGLLPVHEPGASPFECGPLNPAALYSLAALSYALHHVNTNTTLLPGIHLGLTVLDTCSQSIWAYNAVYNFMASTNKRHNLQVEKGRMPETRLEDIISAMIVESQSTEIVIPLLEAQNISQVVLGLNTSIEVPETSVLGPTSRANLVKAIMSVAHVMRSHSLVVVHGTMTWEELVALDLLTETNRRKDTVCLAGVYSLHDSEVVGMTGAISSSKMTDTKEIVTRLTPGTLVVILLENIGEIQAFLEVARKMKGLLFLMVLPKLDIHFYAGQTVFTLSPVQNFDEKIPETLTELEGLNHSNVTRELKNILKEENSSLMPSNEKTINNFKLWIGSEHIGTWDKETGLLIYNPARISNYQTVCTNFDCTICNQQNELYQQSEDSFVLQTVQSSWAVTLGGLTLLGAFLTVLTALYFLVVAAIPNSNALGGTSVLGYIILLGLLLLFTANLSFVLAPTESTCGARRFLPGLAYSVIFAGMLLKVFTTWRLNARGDLNKDTISRPASLVTLVVALALIQALISGGWLVLIPPQIFLVTVAHPPIWRCYPGGNFESHLLLSLMYVILLLASTAVVALFCSSSFKKQQRMEGESYLCHETRWILLASLLVGTVFTFWGIATAVILPPTQADLATALAHLLAAMALLLCLYLPKMCMHRRLQSSQASVQSTLPTIYDISHFQPPTIKGLQAFMPPSSVMDVPSLEDDDDDEMHSDPTQIIPSSLYSLDMFSQSSRSQDDDEEDGDHCEPGTNEFTAPLNPALHLDRDTYPLQDVGNVPQGAGDISGHSSSYHVKRRVYHWQSHNVKLSGVDDMVLLPKISEDSIVENLKKRYMDDYIFTCIGPVLVSVNPFKQMPYFGDKEIELYQGAASYENPPHVYGLSDEMYRNMLIDVESQCVIISGESGAGKTVLAKYIMSYIARVSGGGTRVQRIKDVILESNPLLEAFGNAKTVRNNNSSRFGKYVEILFGNGGQPEGGRISNFLLEKSRVVMQNAGERNFHIFYQLCTGASVNMKRELGLNQLDYYSYLSYGGNHKVDGTNDAHDFQETLRAMSVMNMSEVEQSNILRVVAGVLHLGNVMFVEKSNYAEIENFTFVKFPAYVLEIDPEYLKSKLVSRRFDSKWGAQSDTIDVTLNVEQAVYTRNALAKGLYARMFDYLVKIVNAAMETNVQGQNIGILDIYGFEIFEKNGFEQFCINFVNEKLQQIFIELTLKAEQEEYVAENIKWTPIEYFNNKVVCDLIESKRPPGLFSVLDDVCATMHAVSEGVDSDLQKQMTKTAGGHQHYQSCSEGFIIHHYAGIVTYNVEGFCDRNRDLLFPDLIELMQSSENEFIRSLFPDQLDSNSKSRPTTSGSKIRTQANKLVDELKKCTPHYIRCIKPNETKKPRDWEELRVKHQVEYLGLKENIRVRRAGFAYRRPFSKFLFRYAILTKETWPRWSGDEKQGIEVILRSVNMEKSQYQLGKTKVFIKAPESLFMLEDQRERKYNQYARVIQAAFKKYFARKKQQLQKQEAADIMFGKKERRRFSINRNFVGDYIGLDSRPMLQSIIGRREKVAFAEVVKKYDRRFKVCLRDLILTSRSILLVGRAQVRKGPEKGKFIEVLKRKLDFENINDVSLSTLQDDFIILHMKEDYDSLLEVVFKTEFLMQLAKKYKAQLSRDLNVKFSNSLEFRVKKEGWGGGGTRQVKFSLGPAGDLAVLKSSGKVLMVIVGQGLPNNSSDEKRASLSSGVKPVPGGGKPRPAMRPKPSLPKCKAMFDYTAQDLDEISFKDGDIIEIIKEQGTGKVDRNIKKGQTQYGFYNKKKNTVHTLQCCYWTKSKIS</sequence>
<dbReference type="GO" id="GO:0006897">
    <property type="term" value="P:endocytosis"/>
    <property type="evidence" value="ECO:0007669"/>
    <property type="project" value="TreeGrafter"/>
</dbReference>
<dbReference type="Gene3D" id="1.20.120.720">
    <property type="entry name" value="Myosin VI head, motor domain, U50 subdomain"/>
    <property type="match status" value="1"/>
</dbReference>
<dbReference type="SUPFAM" id="SSF52540">
    <property type="entry name" value="P-loop containing nucleoside triphosphate hydrolases"/>
    <property type="match status" value="1"/>
</dbReference>
<evidence type="ECO:0000256" key="12">
    <source>
        <dbReference type="ARBA" id="ARBA00023203"/>
    </source>
</evidence>
<dbReference type="InterPro" id="IPR028082">
    <property type="entry name" value="Peripla_BP_I"/>
</dbReference>
<dbReference type="GO" id="GO:0048731">
    <property type="term" value="P:system development"/>
    <property type="evidence" value="ECO:0007669"/>
    <property type="project" value="UniProtKB-ARBA"/>
</dbReference>
<dbReference type="CDD" id="cd01378">
    <property type="entry name" value="MYSc_Myo1"/>
    <property type="match status" value="1"/>
</dbReference>
<feature type="region of interest" description="Disordered" evidence="14">
    <location>
        <begin position="3363"/>
        <end position="3394"/>
    </location>
</feature>
<dbReference type="FunFam" id="1.20.58.530:FF:000007">
    <property type="entry name" value="Myosin IE"/>
    <property type="match status" value="1"/>
</dbReference>
<keyword evidence="10 13" id="KW-0505">Motor protein</keyword>
<dbReference type="GO" id="GO:0051015">
    <property type="term" value="F:actin filament binding"/>
    <property type="evidence" value="ECO:0007669"/>
    <property type="project" value="TreeGrafter"/>
</dbReference>
<feature type="transmembrane region" description="Helical" evidence="15">
    <location>
        <begin position="2282"/>
        <end position="2301"/>
    </location>
</feature>
<dbReference type="SUPFAM" id="SSF53822">
    <property type="entry name" value="Periplasmic binding protein-like I"/>
    <property type="match status" value="3"/>
</dbReference>
<reference evidence="19" key="1">
    <citation type="submission" date="2020-11" db="EMBL/GenBank/DDBJ databases">
        <authorList>
            <person name="Tran Van P."/>
        </authorList>
    </citation>
    <scope>NUCLEOTIDE SEQUENCE</scope>
</reference>
<feature type="transmembrane region" description="Helical" evidence="15">
    <location>
        <begin position="2120"/>
        <end position="2139"/>
    </location>
</feature>
<dbReference type="GO" id="GO:0060972">
    <property type="term" value="P:left/right pattern formation"/>
    <property type="evidence" value="ECO:0007669"/>
    <property type="project" value="UniProtKB-ARBA"/>
</dbReference>
<keyword evidence="11" id="KW-0325">Glycoprotein</keyword>
<dbReference type="InterPro" id="IPR001452">
    <property type="entry name" value="SH3_domain"/>
</dbReference>
<dbReference type="Pfam" id="PF06017">
    <property type="entry name" value="Myosin_TH1"/>
    <property type="match status" value="1"/>
</dbReference>
<evidence type="ECO:0000256" key="5">
    <source>
        <dbReference type="ARBA" id="ARBA00022741"/>
    </source>
</evidence>
<evidence type="ECO:0000256" key="15">
    <source>
        <dbReference type="SAM" id="Phobius"/>
    </source>
</evidence>
<feature type="transmembrane region" description="Helical" evidence="15">
    <location>
        <begin position="2160"/>
        <end position="2181"/>
    </location>
</feature>
<evidence type="ECO:0000256" key="3">
    <source>
        <dbReference type="ARBA" id="ARBA00022443"/>
    </source>
</evidence>
<dbReference type="PROSITE" id="PS50096">
    <property type="entry name" value="IQ"/>
    <property type="match status" value="1"/>
</dbReference>
<accession>A0A7R9IXY2</accession>
<dbReference type="Pfam" id="PF01094">
    <property type="entry name" value="ANF_receptor"/>
    <property type="match status" value="3"/>
</dbReference>
<dbReference type="Gene3D" id="2.30.30.40">
    <property type="entry name" value="SH3 Domains"/>
    <property type="match status" value="1"/>
</dbReference>
<evidence type="ECO:0000256" key="11">
    <source>
        <dbReference type="ARBA" id="ARBA00023180"/>
    </source>
</evidence>
<keyword evidence="5 13" id="KW-0547">Nucleotide-binding</keyword>
<keyword evidence="8 13" id="KW-0518">Myosin</keyword>
<evidence type="ECO:0000256" key="8">
    <source>
        <dbReference type="ARBA" id="ARBA00023123"/>
    </source>
</evidence>
<feature type="binding site" evidence="13">
    <location>
        <begin position="2550"/>
        <end position="2557"/>
    </location>
    <ligand>
        <name>ATP</name>
        <dbReference type="ChEBI" id="CHEBI:30616"/>
    </ligand>
</feature>
<protein>
    <submittedName>
        <fullName evidence="19">(California timema) hypothetical protein</fullName>
    </submittedName>
</protein>
<dbReference type="InterPro" id="IPR017978">
    <property type="entry name" value="GPCR_3_C"/>
</dbReference>
<dbReference type="GO" id="GO:0007560">
    <property type="term" value="P:imaginal disc morphogenesis"/>
    <property type="evidence" value="ECO:0007669"/>
    <property type="project" value="UniProtKB-ARBA"/>
</dbReference>
<dbReference type="GO" id="GO:0004930">
    <property type="term" value="F:G protein-coupled receptor activity"/>
    <property type="evidence" value="ECO:0007669"/>
    <property type="project" value="InterPro"/>
</dbReference>
<dbReference type="InterPro" id="IPR010926">
    <property type="entry name" value="Myosin_TH1"/>
</dbReference>
<dbReference type="Pfam" id="PF00018">
    <property type="entry name" value="SH3_1"/>
    <property type="match status" value="1"/>
</dbReference>
<organism evidence="19">
    <name type="scientific">Timema californicum</name>
    <name type="common">California timema</name>
    <name type="synonym">Walking stick</name>
    <dbReference type="NCBI Taxonomy" id="61474"/>
    <lineage>
        <taxon>Eukaryota</taxon>
        <taxon>Metazoa</taxon>
        <taxon>Ecdysozoa</taxon>
        <taxon>Arthropoda</taxon>
        <taxon>Hexapoda</taxon>
        <taxon>Insecta</taxon>
        <taxon>Pterygota</taxon>
        <taxon>Neoptera</taxon>
        <taxon>Polyneoptera</taxon>
        <taxon>Phasmatodea</taxon>
        <taxon>Timematodea</taxon>
        <taxon>Timematoidea</taxon>
        <taxon>Timematidae</taxon>
        <taxon>Timema</taxon>
    </lineage>
</organism>
<dbReference type="Gene3D" id="3.40.50.2300">
    <property type="match status" value="6"/>
</dbReference>
<evidence type="ECO:0000313" key="19">
    <source>
        <dbReference type="EMBL" id="CAD7568804.1"/>
    </source>
</evidence>
<dbReference type="InterPro" id="IPR001609">
    <property type="entry name" value="Myosin_head_motor_dom-like"/>
</dbReference>
<dbReference type="PANTHER" id="PTHR13140:SF729">
    <property type="entry name" value="UNCONVENTIONAL MYOSIN-IE"/>
    <property type="match status" value="1"/>
</dbReference>